<feature type="region of interest" description="Disordered" evidence="1">
    <location>
        <begin position="1"/>
        <end position="21"/>
    </location>
</feature>
<evidence type="ECO:0000313" key="3">
    <source>
        <dbReference type="Proteomes" id="UP000035265"/>
    </source>
</evidence>
<name>A0A0H2KMK1_9MICO</name>
<evidence type="ECO:0000256" key="1">
    <source>
        <dbReference type="SAM" id="MobiDB-lite"/>
    </source>
</evidence>
<gene>
    <name evidence="2" type="ORF">FB00_10595</name>
</gene>
<dbReference type="STRING" id="264251.FB00_10595"/>
<sequence>MRSVTAATTRNTSATRTPASSAVWAAAWMTGPSITGSVYGMPSSSTSTPDSTSASAASIDRSTVGNPTGR</sequence>
<dbReference type="PATRIC" id="fig|264251.5.peg.2158"/>
<dbReference type="AlphaFoldDB" id="A0A0H2KMK1"/>
<proteinExistence type="predicted"/>
<feature type="compositionally biased region" description="Low complexity" evidence="1">
    <location>
        <begin position="42"/>
        <end position="58"/>
    </location>
</feature>
<dbReference type="Proteomes" id="UP000035265">
    <property type="component" value="Unassembled WGS sequence"/>
</dbReference>
<feature type="compositionally biased region" description="Polar residues" evidence="1">
    <location>
        <begin position="60"/>
        <end position="70"/>
    </location>
</feature>
<accession>A0A0H2KMK1</accession>
<organism evidence="2 3">
    <name type="scientific">Cellulosimicrobium funkei</name>
    <dbReference type="NCBI Taxonomy" id="264251"/>
    <lineage>
        <taxon>Bacteria</taxon>
        <taxon>Bacillati</taxon>
        <taxon>Actinomycetota</taxon>
        <taxon>Actinomycetes</taxon>
        <taxon>Micrococcales</taxon>
        <taxon>Promicromonosporaceae</taxon>
        <taxon>Cellulosimicrobium</taxon>
    </lineage>
</organism>
<comment type="caution">
    <text evidence="2">The sequence shown here is derived from an EMBL/GenBank/DDBJ whole genome shotgun (WGS) entry which is preliminary data.</text>
</comment>
<evidence type="ECO:0000313" key="2">
    <source>
        <dbReference type="EMBL" id="KLN34765.1"/>
    </source>
</evidence>
<protein>
    <submittedName>
        <fullName evidence="2">Uncharacterized protein</fullName>
    </submittedName>
</protein>
<dbReference type="EMBL" id="JNBQ01000010">
    <property type="protein sequence ID" value="KLN34765.1"/>
    <property type="molecule type" value="Genomic_DNA"/>
</dbReference>
<keyword evidence="3" id="KW-1185">Reference proteome</keyword>
<reference evidence="2 3" key="1">
    <citation type="submission" date="2014-05" db="EMBL/GenBank/DDBJ databases">
        <title>Cellulosimicrobium funkei U11 genome.</title>
        <authorList>
            <person name="Hu C."/>
            <person name="Gong Y."/>
            <person name="Wan W."/>
            <person name="Jiang M."/>
        </authorList>
    </citation>
    <scope>NUCLEOTIDE SEQUENCE [LARGE SCALE GENOMIC DNA]</scope>
    <source>
        <strain evidence="2 3">U11</strain>
    </source>
</reference>
<feature type="region of interest" description="Disordered" evidence="1">
    <location>
        <begin position="35"/>
        <end position="70"/>
    </location>
</feature>